<gene>
    <name evidence="1" type="ORF">HYZ11_08230</name>
</gene>
<dbReference type="Proteomes" id="UP000782312">
    <property type="component" value="Unassembled WGS sequence"/>
</dbReference>
<evidence type="ECO:0000313" key="2">
    <source>
        <dbReference type="Proteomes" id="UP000782312"/>
    </source>
</evidence>
<reference evidence="1" key="1">
    <citation type="submission" date="2020-07" db="EMBL/GenBank/DDBJ databases">
        <title>Huge and variable diversity of episymbiotic CPR bacteria and DPANN archaea in groundwater ecosystems.</title>
        <authorList>
            <person name="He C.Y."/>
            <person name="Keren R."/>
            <person name="Whittaker M."/>
            <person name="Farag I.F."/>
            <person name="Doudna J."/>
            <person name="Cate J.H.D."/>
            <person name="Banfield J.F."/>
        </authorList>
    </citation>
    <scope>NUCLEOTIDE SEQUENCE</scope>
    <source>
        <strain evidence="1">NC_groundwater_763_Ag_S-0.2um_68_21</strain>
    </source>
</reference>
<name>A0A932HXL6_UNCTE</name>
<dbReference type="EMBL" id="JACPUR010000018">
    <property type="protein sequence ID" value="MBI3127574.1"/>
    <property type="molecule type" value="Genomic_DNA"/>
</dbReference>
<sequence>MSPITSLFKGMASAIGNVVTTMLGMLGAQGLSALIGKVADFARGAVETAGSVEALQLRLSVMLGSTEAASAAFDKFQSVAAKVPFSLEQVIQSGVQLQAFLTGTGFKAEDLSEGMADLAAFMGVDMTLASQSFGRAMAQGAGAADILRERGVLNVIRAFRDMRGEMKDITEISIEEFRRDLIDLVTNPTHGIAGMSDKLASTWGGVLSMLEDAMFELKRGIGDALLPTLKELVNETIIPAVKATSQWVKENQELIKTDFIEWLKRSVAIGKEMATWLGDVVGFVTKWTGIQAASRAVWEANESAIDTWGKTLVAGGATLEEFTTIMREKGVKGTNEMIQVMARAGVGAGKLTLEFKKAVRDMPDILDEQDVTAADRSQLDKLLGERAAFERKKLRIASEVQAQINALAGDGTAIYKVELEKQVGELKSKNVTEIDARRLAAAQREAVERKVTATIAGLRGDEEATFRLGLQKELADLGKQGVSKGLLKQYETARLTDFAKKQRQEEEKIRDDAMKQFQAETDARMKMGEDLLEFVTEGAKKADHEIRLIDGGYTEWVRRERQKRREAIEAEYGASESTARLFAAREKQVIRDAQADIAAAYGDTTAQAEVQVRKKFEAVLAATLDERTATAAAEAEKLRLSRGFFDGFSQGLIELRQRTSDFASISKGFIISAFDASRRFLSDGFFSALTGDFKALEKLPQQFANSMIRAFADMSAQLVTNTAFQFLFGTAGKTGGGGGSQVATFGGVLGGLGQMLGFGGGQGGGGFDFLKTGSSILGLFTGGVGGALLAGGLGLAGGFGLSKLFGGKDDPFKGTNMSGAITGQIQQAAANLLIAKGIAPDQARLNQIANEYFAFAGSDNMDLFGAFMASGRLNDLLRAKFPGFKRGGFFDVGGVGGPDSQLIAFLASPGERVSVRPPGGDHVAGGGSATYNVTVNVSGQNLSDPEAVARAVGREMRSELSRLDRRTLAPVQR</sequence>
<evidence type="ECO:0000313" key="1">
    <source>
        <dbReference type="EMBL" id="MBI3127574.1"/>
    </source>
</evidence>
<dbReference type="AlphaFoldDB" id="A0A932HXL6"/>
<accession>A0A932HXL6</accession>
<organism evidence="1 2">
    <name type="scientific">Tectimicrobiota bacterium</name>
    <dbReference type="NCBI Taxonomy" id="2528274"/>
    <lineage>
        <taxon>Bacteria</taxon>
        <taxon>Pseudomonadati</taxon>
        <taxon>Nitrospinota/Tectimicrobiota group</taxon>
        <taxon>Candidatus Tectimicrobiota</taxon>
    </lineage>
</organism>
<proteinExistence type="predicted"/>
<protein>
    <submittedName>
        <fullName evidence="1">Uncharacterized protein</fullName>
    </submittedName>
</protein>
<comment type="caution">
    <text evidence="1">The sequence shown here is derived from an EMBL/GenBank/DDBJ whole genome shotgun (WGS) entry which is preliminary data.</text>
</comment>